<keyword evidence="5" id="KW-0406">Ion transport</keyword>
<evidence type="ECO:0000256" key="3">
    <source>
        <dbReference type="ARBA" id="ARBA00022448"/>
    </source>
</evidence>
<dbReference type="Gene3D" id="1.10.520.20">
    <property type="entry name" value="N-terminal domain of the delta subunit of the F1F0-ATP synthase"/>
    <property type="match status" value="1"/>
</dbReference>
<accession>A0ABR2Z5G5</accession>
<evidence type="ECO:0000256" key="2">
    <source>
        <dbReference type="ARBA" id="ARBA00007046"/>
    </source>
</evidence>
<keyword evidence="6" id="KW-0472">Membrane</keyword>
<evidence type="ECO:0000256" key="1">
    <source>
        <dbReference type="ARBA" id="ARBA00004370"/>
    </source>
</evidence>
<sequence>MATAFACSETMAARTCRPTAALQQFAGRPKVLLASRPQLRRHNARQVTRMAGDVDKVAAVYANALVDLAQGKNALDTVHADVDSLQSAFKETPDVKDFLFNPVVADKRKRELLSSLANDAGLSKHTLNFLNLLLDQDRLVAIQEIFDQFEIQYCKLTDTQVATLRSAVRLEQEQQFLIAKKLQELTGSKNIKLKPVIDESLIAGFIVEYGSSQIDLSVKGQLDKITMELTNSPQLAAV</sequence>
<dbReference type="PROSITE" id="PS00389">
    <property type="entry name" value="ATPASE_DELTA"/>
    <property type="match status" value="1"/>
</dbReference>
<name>A0ABR2Z5G5_9CHLO</name>
<reference evidence="8 9" key="1">
    <citation type="journal article" date="2024" name="Nat. Commun.">
        <title>Phylogenomics reveals the evolutionary origins of lichenization in chlorophyte algae.</title>
        <authorList>
            <person name="Puginier C."/>
            <person name="Libourel C."/>
            <person name="Otte J."/>
            <person name="Skaloud P."/>
            <person name="Haon M."/>
            <person name="Grisel S."/>
            <person name="Petersen M."/>
            <person name="Berrin J.G."/>
            <person name="Delaux P.M."/>
            <person name="Dal Grande F."/>
            <person name="Keller J."/>
        </authorList>
    </citation>
    <scope>NUCLEOTIDE SEQUENCE [LARGE SCALE GENOMIC DNA]</scope>
    <source>
        <strain evidence="8 9">SAG 216-7</strain>
    </source>
</reference>
<keyword evidence="4" id="KW-0375">Hydrogen ion transport</keyword>
<comment type="caution">
    <text evidence="8">The sequence shown here is derived from an EMBL/GenBank/DDBJ whole genome shotgun (WGS) entry which is preliminary data.</text>
</comment>
<dbReference type="NCBIfam" id="TIGR01145">
    <property type="entry name" value="ATP_synt_delta"/>
    <property type="match status" value="1"/>
</dbReference>
<dbReference type="InterPro" id="IPR000711">
    <property type="entry name" value="ATPase_OSCP/dsu"/>
</dbReference>
<dbReference type="HAMAP" id="MF_01416">
    <property type="entry name" value="ATP_synth_delta_bact"/>
    <property type="match status" value="1"/>
</dbReference>
<protein>
    <submittedName>
        <fullName evidence="8">Uncharacterized protein</fullName>
    </submittedName>
</protein>
<evidence type="ECO:0000256" key="6">
    <source>
        <dbReference type="ARBA" id="ARBA00023136"/>
    </source>
</evidence>
<dbReference type="SUPFAM" id="SSF47928">
    <property type="entry name" value="N-terminal domain of the delta subunit of the F1F0-ATP synthase"/>
    <property type="match status" value="1"/>
</dbReference>
<comment type="subcellular location">
    <subcellularLocation>
        <location evidence="1">Membrane</location>
    </subcellularLocation>
</comment>
<comment type="similarity">
    <text evidence="2">Belongs to the ATPase delta chain family.</text>
</comment>
<keyword evidence="3" id="KW-0813">Transport</keyword>
<evidence type="ECO:0000256" key="5">
    <source>
        <dbReference type="ARBA" id="ARBA00023065"/>
    </source>
</evidence>
<dbReference type="Proteomes" id="UP001491310">
    <property type="component" value="Unassembled WGS sequence"/>
</dbReference>
<dbReference type="EMBL" id="JALJOT010000001">
    <property type="protein sequence ID" value="KAK9918709.1"/>
    <property type="molecule type" value="Genomic_DNA"/>
</dbReference>
<proteinExistence type="inferred from homology"/>
<keyword evidence="9" id="KW-1185">Reference proteome</keyword>
<dbReference type="PRINTS" id="PR00125">
    <property type="entry name" value="ATPASEDELTA"/>
</dbReference>
<gene>
    <name evidence="8" type="ORF">WJX75_006185</name>
</gene>
<organism evidence="8 9">
    <name type="scientific">Coccomyxa subellipsoidea</name>
    <dbReference type="NCBI Taxonomy" id="248742"/>
    <lineage>
        <taxon>Eukaryota</taxon>
        <taxon>Viridiplantae</taxon>
        <taxon>Chlorophyta</taxon>
        <taxon>core chlorophytes</taxon>
        <taxon>Trebouxiophyceae</taxon>
        <taxon>Trebouxiophyceae incertae sedis</taxon>
        <taxon>Coccomyxaceae</taxon>
        <taxon>Coccomyxa</taxon>
    </lineage>
</organism>
<dbReference type="InterPro" id="IPR020781">
    <property type="entry name" value="ATPase_OSCP/d_CS"/>
</dbReference>
<evidence type="ECO:0000256" key="4">
    <source>
        <dbReference type="ARBA" id="ARBA00022781"/>
    </source>
</evidence>
<dbReference type="PANTHER" id="PTHR11910">
    <property type="entry name" value="ATP SYNTHASE DELTA CHAIN"/>
    <property type="match status" value="1"/>
</dbReference>
<evidence type="ECO:0000313" key="9">
    <source>
        <dbReference type="Proteomes" id="UP001491310"/>
    </source>
</evidence>
<dbReference type="Pfam" id="PF00213">
    <property type="entry name" value="OSCP"/>
    <property type="match status" value="1"/>
</dbReference>
<evidence type="ECO:0000313" key="8">
    <source>
        <dbReference type="EMBL" id="KAK9918709.1"/>
    </source>
</evidence>
<evidence type="ECO:0000256" key="7">
    <source>
        <dbReference type="ARBA" id="ARBA00023310"/>
    </source>
</evidence>
<keyword evidence="7" id="KW-0066">ATP synthesis</keyword>
<dbReference type="InterPro" id="IPR026015">
    <property type="entry name" value="ATP_synth_OSCP/delta_N_sf"/>
</dbReference>